<reference evidence="2 3" key="1">
    <citation type="journal article" date="2018" name="Int. J. Syst. Evol. Microbiol.">
        <title>Uliginosibacterium sediminicola sp. nov., isolated from freshwater sediment.</title>
        <authorList>
            <person name="Hwang W.M."/>
            <person name="Kim S.M."/>
            <person name="Kang K."/>
            <person name="Ahn T.Y."/>
        </authorList>
    </citation>
    <scope>NUCLEOTIDE SEQUENCE [LARGE SCALE GENOMIC DNA]</scope>
    <source>
        <strain evidence="2 3">M1-21</strain>
    </source>
</reference>
<evidence type="ECO:0000313" key="3">
    <source>
        <dbReference type="Proteomes" id="UP001410394"/>
    </source>
</evidence>
<dbReference type="EMBL" id="JBDIVE010000003">
    <property type="protein sequence ID" value="MEN3068589.1"/>
    <property type="molecule type" value="Genomic_DNA"/>
</dbReference>
<accession>A0ABU9YXV6</accession>
<protein>
    <recommendedName>
        <fullName evidence="1">DUF7684 domain-containing protein</fullName>
    </recommendedName>
</protein>
<gene>
    <name evidence="2" type="ORF">ABDB84_08880</name>
</gene>
<name>A0ABU9YXV6_9RHOO</name>
<evidence type="ECO:0000259" key="1">
    <source>
        <dbReference type="Pfam" id="PF24733"/>
    </source>
</evidence>
<dbReference type="InterPro" id="IPR056101">
    <property type="entry name" value="DUF7684"/>
</dbReference>
<proteinExistence type="predicted"/>
<dbReference type="Pfam" id="PF24733">
    <property type="entry name" value="DUF7684"/>
    <property type="match status" value="1"/>
</dbReference>
<comment type="caution">
    <text evidence="2">The sequence shown here is derived from an EMBL/GenBank/DDBJ whole genome shotgun (WGS) entry which is preliminary data.</text>
</comment>
<keyword evidence="3" id="KW-1185">Reference proteome</keyword>
<feature type="domain" description="DUF7684" evidence="1">
    <location>
        <begin position="14"/>
        <end position="65"/>
    </location>
</feature>
<organism evidence="2 3">
    <name type="scientific">Uliginosibacterium sediminicola</name>
    <dbReference type="NCBI Taxonomy" id="2024550"/>
    <lineage>
        <taxon>Bacteria</taxon>
        <taxon>Pseudomonadati</taxon>
        <taxon>Pseudomonadota</taxon>
        <taxon>Betaproteobacteria</taxon>
        <taxon>Rhodocyclales</taxon>
        <taxon>Zoogloeaceae</taxon>
        <taxon>Uliginosibacterium</taxon>
    </lineage>
</organism>
<dbReference type="Proteomes" id="UP001410394">
    <property type="component" value="Unassembled WGS sequence"/>
</dbReference>
<sequence length="80" mass="9076">MLREIIRLDPDLFAAVGVDCREWEAAMDWLCIELDTSGEKPGAFCNTTSHPDETLSEVIAFAEQWCDLKGWSRDVEVTEI</sequence>
<evidence type="ECO:0000313" key="2">
    <source>
        <dbReference type="EMBL" id="MEN3068589.1"/>
    </source>
</evidence>